<gene>
    <name evidence="1" type="ORF">C489_19341</name>
</gene>
<dbReference type="Gene3D" id="2.30.40.10">
    <property type="entry name" value="Urease, subunit C, domain 1"/>
    <property type="match status" value="1"/>
</dbReference>
<dbReference type="InterPro" id="IPR012696">
    <property type="entry name" value="PhnM"/>
</dbReference>
<protein>
    <submittedName>
        <fullName evidence="1">Phosphonate metabolism protein PhnM</fullName>
    </submittedName>
</protein>
<dbReference type="InterPro" id="IPR032466">
    <property type="entry name" value="Metal_Hydrolase"/>
</dbReference>
<dbReference type="InterPro" id="IPR051781">
    <property type="entry name" value="Metallo-dep_Hydrolase"/>
</dbReference>
<dbReference type="PATRIC" id="fig|1227496.3.peg.3875"/>
<dbReference type="GO" id="GO:0019700">
    <property type="term" value="P:organic phosphonate catabolic process"/>
    <property type="evidence" value="ECO:0007669"/>
    <property type="project" value="InterPro"/>
</dbReference>
<comment type="caution">
    <text evidence="1">The sequence shown here is derived from an EMBL/GenBank/DDBJ whole genome shotgun (WGS) entry which is preliminary data.</text>
</comment>
<dbReference type="NCBIfam" id="NF011984">
    <property type="entry name" value="PRK15446.1-5"/>
    <property type="match status" value="1"/>
</dbReference>
<evidence type="ECO:0000313" key="1">
    <source>
        <dbReference type="EMBL" id="ELY63252.1"/>
    </source>
</evidence>
<dbReference type="Gene3D" id="3.20.20.140">
    <property type="entry name" value="Metal-dependent hydrolases"/>
    <property type="match status" value="1"/>
</dbReference>
<name>L9XNW8_9EURY</name>
<accession>L9XNW8</accession>
<dbReference type="OrthoDB" id="8791at2157"/>
<sequence length="387" mass="41235">MSSTVQTTEESVAVVGGRVVTPEAVLEGGVRIEGDRIVEVGDVDGDADTVIDADGRLVLPGLVDLHGDDIENHLHPRSGARMALPMALASADRANVAAGITTKFHAISFELDEEADRSPELAATLTAAITAADDLLVDHRLHARCEVTQKRCVDAVLEVVENGDADLVSVMSHIPGKGQFRNIEAFKRYYENANEHTAEEAEEMIEERTDIAMTTLRERVDEIVAGAHDAGAVTASHDDENPAEVERLADAGVDITEYPITLETAERAAELGMTTAMGAPNLVRGESQWGNLSTADAIEAGVVDTLVADYHPPSLLAAAFVDTGESLPERVNRVSANPADAVGFDDRGRIEVEARADLLVVDRDPTPTVARALVAGQPVYRADQGVR</sequence>
<dbReference type="GO" id="GO:0016810">
    <property type="term" value="F:hydrolase activity, acting on carbon-nitrogen (but not peptide) bonds"/>
    <property type="evidence" value="ECO:0007669"/>
    <property type="project" value="InterPro"/>
</dbReference>
<dbReference type="PANTHER" id="PTHR43135:SF3">
    <property type="entry name" value="ALPHA-D-RIBOSE 1-METHYLPHOSPHONATE 5-TRIPHOSPHATE DIPHOSPHATASE"/>
    <property type="match status" value="1"/>
</dbReference>
<dbReference type="AlphaFoldDB" id="L9XNW8"/>
<dbReference type="PIRSF" id="PIRSF038971">
    <property type="entry name" value="PhnM"/>
    <property type="match status" value="1"/>
</dbReference>
<dbReference type="EMBL" id="AOID01000062">
    <property type="protein sequence ID" value="ELY63252.1"/>
    <property type="molecule type" value="Genomic_DNA"/>
</dbReference>
<keyword evidence="2" id="KW-1185">Reference proteome</keyword>
<proteinExistence type="predicted"/>
<dbReference type="SUPFAM" id="SSF51338">
    <property type="entry name" value="Composite domain of metallo-dependent hydrolases"/>
    <property type="match status" value="1"/>
</dbReference>
<dbReference type="NCBIfam" id="NF011987">
    <property type="entry name" value="PRK15446.2-3"/>
    <property type="match status" value="1"/>
</dbReference>
<organism evidence="1 2">
    <name type="scientific">Natrinema versiforme JCM 10478</name>
    <dbReference type="NCBI Taxonomy" id="1227496"/>
    <lineage>
        <taxon>Archaea</taxon>
        <taxon>Methanobacteriati</taxon>
        <taxon>Methanobacteriota</taxon>
        <taxon>Stenosarchaea group</taxon>
        <taxon>Halobacteria</taxon>
        <taxon>Halobacteriales</taxon>
        <taxon>Natrialbaceae</taxon>
        <taxon>Natrinema</taxon>
    </lineage>
</organism>
<dbReference type="PANTHER" id="PTHR43135">
    <property type="entry name" value="ALPHA-D-RIBOSE 1-METHYLPHOSPHONATE 5-TRIPHOSPHATE DIPHOSPHATASE"/>
    <property type="match status" value="1"/>
</dbReference>
<dbReference type="SUPFAM" id="SSF51556">
    <property type="entry name" value="Metallo-dependent hydrolases"/>
    <property type="match status" value="1"/>
</dbReference>
<dbReference type="RefSeq" id="WP_006432960.1">
    <property type="nucleotide sequence ID" value="NZ_AOID01000062.1"/>
</dbReference>
<dbReference type="Proteomes" id="UP000011632">
    <property type="component" value="Unassembled WGS sequence"/>
</dbReference>
<reference evidence="1 2" key="1">
    <citation type="journal article" date="2014" name="PLoS Genet.">
        <title>Phylogenetically driven sequencing of extremely halophilic archaea reveals strategies for static and dynamic osmo-response.</title>
        <authorList>
            <person name="Becker E.A."/>
            <person name="Seitzer P.M."/>
            <person name="Tritt A."/>
            <person name="Larsen D."/>
            <person name="Krusor M."/>
            <person name="Yao A.I."/>
            <person name="Wu D."/>
            <person name="Madern D."/>
            <person name="Eisen J.A."/>
            <person name="Darling A.E."/>
            <person name="Facciotti M.T."/>
        </authorList>
    </citation>
    <scope>NUCLEOTIDE SEQUENCE [LARGE SCALE GENOMIC DNA]</scope>
    <source>
        <strain evidence="1 2">JCM 10478</strain>
    </source>
</reference>
<dbReference type="NCBIfam" id="NF011990">
    <property type="entry name" value="PRK15446.2-6"/>
    <property type="match status" value="1"/>
</dbReference>
<dbReference type="InterPro" id="IPR011059">
    <property type="entry name" value="Metal-dep_hydrolase_composite"/>
</dbReference>
<evidence type="ECO:0000313" key="2">
    <source>
        <dbReference type="Proteomes" id="UP000011632"/>
    </source>
</evidence>
<dbReference type="STRING" id="1227496.C489_19341"/>